<dbReference type="AlphaFoldDB" id="A0A3N5CWZ9"/>
<dbReference type="InterPro" id="IPR002524">
    <property type="entry name" value="Cation_efflux"/>
</dbReference>
<evidence type="ECO:0000256" key="3">
    <source>
        <dbReference type="ARBA" id="ARBA00022448"/>
    </source>
</evidence>
<feature type="domain" description="Cation efflux protein transmembrane" evidence="8">
    <location>
        <begin position="13"/>
        <end position="217"/>
    </location>
</feature>
<evidence type="ECO:0000256" key="1">
    <source>
        <dbReference type="ARBA" id="ARBA00004141"/>
    </source>
</evidence>
<dbReference type="GO" id="GO:0016020">
    <property type="term" value="C:membrane"/>
    <property type="evidence" value="ECO:0007669"/>
    <property type="project" value="UniProtKB-SubCell"/>
</dbReference>
<dbReference type="Proteomes" id="UP000275232">
    <property type="component" value="Unassembled WGS sequence"/>
</dbReference>
<dbReference type="Pfam" id="PF01545">
    <property type="entry name" value="Cation_efflux"/>
    <property type="match status" value="1"/>
</dbReference>
<evidence type="ECO:0000259" key="9">
    <source>
        <dbReference type="Pfam" id="PF16916"/>
    </source>
</evidence>
<keyword evidence="3" id="KW-0813">Transport</keyword>
<protein>
    <submittedName>
        <fullName evidence="10">Cation transporter</fullName>
    </submittedName>
</protein>
<feature type="domain" description="Cation efflux protein cytoplasmic" evidence="9">
    <location>
        <begin position="223"/>
        <end position="299"/>
    </location>
</feature>
<reference evidence="10 11" key="1">
    <citation type="submission" date="2018-11" db="EMBL/GenBank/DDBJ databases">
        <title>Erythrobacter spongiae sp. nov., isolated from a marine sponge.</title>
        <authorList>
            <person name="Zhuang L."/>
            <person name="Luo L."/>
        </authorList>
    </citation>
    <scope>NUCLEOTIDE SEQUENCE [LARGE SCALE GENOMIC DNA]</scope>
    <source>
        <strain evidence="10 11">HN-E23</strain>
    </source>
</reference>
<dbReference type="Gene3D" id="3.30.70.1350">
    <property type="entry name" value="Cation efflux protein, cytoplasmic domain"/>
    <property type="match status" value="1"/>
</dbReference>
<gene>
    <name evidence="10" type="ORF">EG799_11080</name>
</gene>
<feature type="transmembrane region" description="Helical" evidence="7">
    <location>
        <begin position="158"/>
        <end position="180"/>
    </location>
</feature>
<feature type="transmembrane region" description="Helical" evidence="7">
    <location>
        <begin position="192"/>
        <end position="210"/>
    </location>
</feature>
<evidence type="ECO:0000313" key="11">
    <source>
        <dbReference type="Proteomes" id="UP000275232"/>
    </source>
</evidence>
<evidence type="ECO:0000256" key="2">
    <source>
        <dbReference type="ARBA" id="ARBA00008114"/>
    </source>
</evidence>
<comment type="subcellular location">
    <subcellularLocation>
        <location evidence="1">Membrane</location>
        <topology evidence="1">Multi-pass membrane protein</topology>
    </subcellularLocation>
</comment>
<evidence type="ECO:0000256" key="4">
    <source>
        <dbReference type="ARBA" id="ARBA00022692"/>
    </source>
</evidence>
<feature type="transmembrane region" description="Helical" evidence="7">
    <location>
        <begin position="114"/>
        <end position="137"/>
    </location>
</feature>
<comment type="similarity">
    <text evidence="2">Belongs to the cation diffusion facilitator (CDF) transporter (TC 2.A.4) family.</text>
</comment>
<organism evidence="10 11">
    <name type="scientific">Aurantiacibacter spongiae</name>
    <dbReference type="NCBI Taxonomy" id="2488860"/>
    <lineage>
        <taxon>Bacteria</taxon>
        <taxon>Pseudomonadati</taxon>
        <taxon>Pseudomonadota</taxon>
        <taxon>Alphaproteobacteria</taxon>
        <taxon>Sphingomonadales</taxon>
        <taxon>Erythrobacteraceae</taxon>
        <taxon>Aurantiacibacter</taxon>
    </lineage>
</organism>
<dbReference type="GO" id="GO:0008324">
    <property type="term" value="F:monoatomic cation transmembrane transporter activity"/>
    <property type="evidence" value="ECO:0007669"/>
    <property type="project" value="InterPro"/>
</dbReference>
<dbReference type="InterPro" id="IPR036837">
    <property type="entry name" value="Cation_efflux_CTD_sf"/>
</dbReference>
<dbReference type="InterPro" id="IPR027470">
    <property type="entry name" value="Cation_efflux_CTD"/>
</dbReference>
<accession>A0A3N5CWZ9</accession>
<dbReference type="SUPFAM" id="SSF160240">
    <property type="entry name" value="Cation efflux protein cytoplasmic domain-like"/>
    <property type="match status" value="1"/>
</dbReference>
<evidence type="ECO:0000256" key="7">
    <source>
        <dbReference type="SAM" id="Phobius"/>
    </source>
</evidence>
<keyword evidence="6 7" id="KW-0472">Membrane</keyword>
<dbReference type="SUPFAM" id="SSF161111">
    <property type="entry name" value="Cation efflux protein transmembrane domain-like"/>
    <property type="match status" value="1"/>
</dbReference>
<dbReference type="NCBIfam" id="TIGR01297">
    <property type="entry name" value="CDF"/>
    <property type="match status" value="1"/>
</dbReference>
<evidence type="ECO:0000256" key="6">
    <source>
        <dbReference type="ARBA" id="ARBA00023136"/>
    </source>
</evidence>
<dbReference type="GO" id="GO:0006829">
    <property type="term" value="P:zinc ion transport"/>
    <property type="evidence" value="ECO:0007669"/>
    <property type="project" value="InterPro"/>
</dbReference>
<dbReference type="InterPro" id="IPR040177">
    <property type="entry name" value="SLC30A9"/>
</dbReference>
<evidence type="ECO:0000256" key="5">
    <source>
        <dbReference type="ARBA" id="ARBA00022989"/>
    </source>
</evidence>
<sequence length="313" mass="34253">MSWLTENVVLIGALTANLGIAIAKFVAAGITGSSSMLSEGFHSVVDSMNQVLMLLGEHRATRPPDKRRPFGYGRELYFWAFLVAILIFSLGSGLSLYEGYIHITNPEELGDPTIAYIVLGVAMLLEGTSWTIAMREFSRQRGDRGFWEAIRHSKDPSVFIVLFEDSAALSGLVVAALGIWSSRYFNEPRLDGAASLVIGAILATVAIFLARETKGLLIGEPASPELIARIRETVGKRDWVTGVNHIRTIHTSPSQVFTAISADFADDLSMGDAESLVEDLERELKEALPEITSIYIRPEKAADAKTLPEQKNE</sequence>
<dbReference type="Gene3D" id="1.20.1510.10">
    <property type="entry name" value="Cation efflux protein transmembrane domain"/>
    <property type="match status" value="1"/>
</dbReference>
<dbReference type="PANTHER" id="PTHR13414:SF9">
    <property type="entry name" value="PROTON-COUPLED ZINC ANTIPORTER SLC30A9, MITOCHONDRIAL"/>
    <property type="match status" value="1"/>
</dbReference>
<keyword evidence="4 7" id="KW-0812">Transmembrane</keyword>
<dbReference type="EMBL" id="RPFZ01000001">
    <property type="protein sequence ID" value="RPF72100.1"/>
    <property type="molecule type" value="Genomic_DNA"/>
</dbReference>
<dbReference type="PANTHER" id="PTHR13414">
    <property type="entry name" value="HUEL-CATION TRANSPORTER"/>
    <property type="match status" value="1"/>
</dbReference>
<keyword evidence="5 7" id="KW-1133">Transmembrane helix</keyword>
<dbReference type="OrthoDB" id="9806522at2"/>
<evidence type="ECO:0000313" key="10">
    <source>
        <dbReference type="EMBL" id="RPF72100.1"/>
    </source>
</evidence>
<dbReference type="InterPro" id="IPR027469">
    <property type="entry name" value="Cation_efflux_TMD_sf"/>
</dbReference>
<feature type="transmembrane region" description="Helical" evidence="7">
    <location>
        <begin position="6"/>
        <end position="27"/>
    </location>
</feature>
<evidence type="ECO:0000259" key="8">
    <source>
        <dbReference type="Pfam" id="PF01545"/>
    </source>
</evidence>
<dbReference type="Pfam" id="PF16916">
    <property type="entry name" value="ZT_dimer"/>
    <property type="match status" value="1"/>
</dbReference>
<keyword evidence="11" id="KW-1185">Reference proteome</keyword>
<dbReference type="InterPro" id="IPR058533">
    <property type="entry name" value="Cation_efflux_TM"/>
</dbReference>
<dbReference type="RefSeq" id="WP_123881184.1">
    <property type="nucleotide sequence ID" value="NZ_RPFZ01000001.1"/>
</dbReference>
<proteinExistence type="inferred from homology"/>
<feature type="transmembrane region" description="Helical" evidence="7">
    <location>
        <begin position="76"/>
        <end position="94"/>
    </location>
</feature>
<name>A0A3N5CWZ9_9SPHN</name>
<comment type="caution">
    <text evidence="10">The sequence shown here is derived from an EMBL/GenBank/DDBJ whole genome shotgun (WGS) entry which is preliminary data.</text>
</comment>